<comment type="caution">
    <text evidence="1">The sequence shown here is derived from an EMBL/GenBank/DDBJ whole genome shotgun (WGS) entry which is preliminary data.</text>
</comment>
<keyword evidence="2" id="KW-1185">Reference proteome</keyword>
<name>A0ACC3D806_9PEZI</name>
<accession>A0ACC3D806</accession>
<sequence>MPVSDPRIPSAKRLKFTGESIKVLVGKEETPFIVQKSTLCASSDFFAAALKPQWKEALERTIRLPEQSVKVFEIYLQWLHSGNIATQQDEEAKHCKEYLQLVHAYALGDTLQDTAFVDALTDCFIAKAVKTSVYPGLGVIDSPYKHTSDKSPARKLMVDMYVWEASGNGLWFGDRELANKDFLYDCLEAISAKRKAPTEVAPYLTTEVSQYHATKRSEKSEENVKANK</sequence>
<reference evidence="1" key="1">
    <citation type="submission" date="2024-09" db="EMBL/GenBank/DDBJ databases">
        <title>Black Yeasts Isolated from many extreme environments.</title>
        <authorList>
            <person name="Coleine C."/>
            <person name="Stajich J.E."/>
            <person name="Selbmann L."/>
        </authorList>
    </citation>
    <scope>NUCLEOTIDE SEQUENCE</scope>
    <source>
        <strain evidence="1">CCFEE 5737</strain>
    </source>
</reference>
<evidence type="ECO:0000313" key="1">
    <source>
        <dbReference type="EMBL" id="KAK3063297.1"/>
    </source>
</evidence>
<organism evidence="1 2">
    <name type="scientific">Coniosporium uncinatum</name>
    <dbReference type="NCBI Taxonomy" id="93489"/>
    <lineage>
        <taxon>Eukaryota</taxon>
        <taxon>Fungi</taxon>
        <taxon>Dikarya</taxon>
        <taxon>Ascomycota</taxon>
        <taxon>Pezizomycotina</taxon>
        <taxon>Dothideomycetes</taxon>
        <taxon>Dothideomycetes incertae sedis</taxon>
        <taxon>Coniosporium</taxon>
    </lineage>
</organism>
<proteinExistence type="predicted"/>
<evidence type="ECO:0000313" key="2">
    <source>
        <dbReference type="Proteomes" id="UP001186974"/>
    </source>
</evidence>
<protein>
    <submittedName>
        <fullName evidence="1">Uncharacterized protein</fullName>
    </submittedName>
</protein>
<gene>
    <name evidence="1" type="ORF">LTS18_001578</name>
</gene>
<dbReference type="Proteomes" id="UP001186974">
    <property type="component" value="Unassembled WGS sequence"/>
</dbReference>
<dbReference type="EMBL" id="JAWDJW010006910">
    <property type="protein sequence ID" value="KAK3063297.1"/>
    <property type="molecule type" value="Genomic_DNA"/>
</dbReference>